<feature type="transmembrane region" description="Helical" evidence="9">
    <location>
        <begin position="476"/>
        <end position="498"/>
    </location>
</feature>
<evidence type="ECO:0000259" key="12">
    <source>
        <dbReference type="PROSITE" id="PS50927"/>
    </source>
</evidence>
<dbReference type="PROSITE" id="PS50927">
    <property type="entry name" value="BULB_LECTIN"/>
    <property type="match status" value="1"/>
</dbReference>
<comment type="catalytic activity">
    <reaction evidence="6">
        <text>L-seryl-[protein] + ATP = O-phospho-L-seryl-[protein] + ADP + H(+)</text>
        <dbReference type="Rhea" id="RHEA:17989"/>
        <dbReference type="Rhea" id="RHEA-COMP:9863"/>
        <dbReference type="Rhea" id="RHEA-COMP:11604"/>
        <dbReference type="ChEBI" id="CHEBI:15378"/>
        <dbReference type="ChEBI" id="CHEBI:29999"/>
        <dbReference type="ChEBI" id="CHEBI:30616"/>
        <dbReference type="ChEBI" id="CHEBI:83421"/>
        <dbReference type="ChEBI" id="CHEBI:456216"/>
        <dbReference type="EC" id="2.7.11.1"/>
    </reaction>
</comment>
<protein>
    <recommendedName>
        <fullName evidence="1">non-specific serine/threonine protein kinase</fullName>
        <ecNumber evidence="1">2.7.11.1</ecNumber>
    </recommendedName>
</protein>
<evidence type="ECO:0000313" key="15">
    <source>
        <dbReference type="Proteomes" id="UP001168877"/>
    </source>
</evidence>
<evidence type="ECO:0000256" key="6">
    <source>
        <dbReference type="ARBA" id="ARBA00048679"/>
    </source>
</evidence>
<evidence type="ECO:0000256" key="8">
    <source>
        <dbReference type="SAM" id="MobiDB-lite"/>
    </source>
</evidence>
<keyword evidence="2 10" id="KW-0732">Signal</keyword>
<comment type="caution">
    <text evidence="14">The sequence shown here is derived from an EMBL/GenBank/DDBJ whole genome shotgun (WGS) entry which is preliminary data.</text>
</comment>
<dbReference type="EMBL" id="JAUESC010000381">
    <property type="protein sequence ID" value="KAK0590396.1"/>
    <property type="molecule type" value="Genomic_DNA"/>
</dbReference>
<dbReference type="InterPro" id="IPR003609">
    <property type="entry name" value="Pan_app"/>
</dbReference>
<evidence type="ECO:0000256" key="7">
    <source>
        <dbReference type="PROSITE-ProRule" id="PRU00076"/>
    </source>
</evidence>
<sequence>MVRSICLACVFILLLSCYLLPFCFARDTISTSDSSLREGETIISAGKIFELGFFNHSKESFKRYVGIWYYRSDPKIIVWVANRNNSLTDNAKGAFGITDDANLVISGERGIQIWKTDNEGWTSFKGMLRLLDTGNLVLTPGDEKSNSTGVVWQSFKYPTDTFLPGMLMDAKLELVSWASPDDPAEGEFRFQQEEGQYIIRNRSNEYWKSGVSGEFTSDDILPTVSSLLSNKNGSNFNLGTLIGNRNHSRNIKTSSTYSKINVNMRLVMNSNGTLQYFTRVNVSAKWVLSWLEPQDPCNVFQACGNFASCNNKSNKSMCECLPGFEPILPDNWNSGVFSGGCRRRIPICSNKQVEKNQIFRSLRVIKVGEANENSVAKSENECKDKCLKKCNCQAYSFEMRNKSQSRVVTANKPCWIWSDVLNNIQINSTDVLNNIQFNSTEGVHVINLRVGTEANETKQGGGHDESNKQSKQFKQWPLAFAVTVAIVIALALTVFYIYKRKATVKKQGKQTEGATNRVVGTYGYMSPEYALDGFFSVKSDVFSFGVVILEIISGKKNTGFYNSQEALSLLGHAWRLWQEDKALDMMDQKLRAGSKTKTDEVLKCINVGFLCVQEDPADRPTMSDVVTLLSSATATLPTPKRPAFVDIVVRRRLNSMASSSSSKTETNNEITVTLQGR</sequence>
<evidence type="ECO:0000256" key="2">
    <source>
        <dbReference type="ARBA" id="ARBA00022729"/>
    </source>
</evidence>
<proteinExistence type="predicted"/>
<dbReference type="CDD" id="cd00028">
    <property type="entry name" value="B_lectin"/>
    <property type="match status" value="1"/>
</dbReference>
<evidence type="ECO:0000259" key="13">
    <source>
        <dbReference type="PROSITE" id="PS50948"/>
    </source>
</evidence>
<keyword evidence="4" id="KW-0325">Glycoprotein</keyword>
<dbReference type="Proteomes" id="UP001168877">
    <property type="component" value="Unassembled WGS sequence"/>
</dbReference>
<dbReference type="InterPro" id="IPR001245">
    <property type="entry name" value="Ser-Thr/Tyr_kinase_cat_dom"/>
</dbReference>
<dbReference type="PROSITE" id="PS51257">
    <property type="entry name" value="PROKAR_LIPOPROTEIN"/>
    <property type="match status" value="1"/>
</dbReference>
<evidence type="ECO:0000256" key="1">
    <source>
        <dbReference type="ARBA" id="ARBA00012513"/>
    </source>
</evidence>
<dbReference type="InterPro" id="IPR036426">
    <property type="entry name" value="Bulb-type_lectin_dom_sf"/>
</dbReference>
<dbReference type="PANTHER" id="PTHR32444">
    <property type="entry name" value="BULB-TYPE LECTIN DOMAIN-CONTAINING PROTEIN"/>
    <property type="match status" value="1"/>
</dbReference>
<gene>
    <name evidence="14" type="ORF">LWI29_026528</name>
</gene>
<dbReference type="CDD" id="cd00053">
    <property type="entry name" value="EGF"/>
    <property type="match status" value="1"/>
</dbReference>
<evidence type="ECO:0000256" key="9">
    <source>
        <dbReference type="SAM" id="Phobius"/>
    </source>
</evidence>
<feature type="compositionally biased region" description="Polar residues" evidence="8">
    <location>
        <begin position="663"/>
        <end position="677"/>
    </location>
</feature>
<keyword evidence="9" id="KW-0812">Transmembrane</keyword>
<dbReference type="Pfam" id="PF01453">
    <property type="entry name" value="B_lectin"/>
    <property type="match status" value="1"/>
</dbReference>
<dbReference type="PANTHER" id="PTHR32444:SF235">
    <property type="entry name" value="OS01G0783900 PROTEIN"/>
    <property type="match status" value="1"/>
</dbReference>
<dbReference type="Pfam" id="PF08276">
    <property type="entry name" value="PAN_2"/>
    <property type="match status" value="1"/>
</dbReference>
<dbReference type="SMART" id="SM00108">
    <property type="entry name" value="B_lectin"/>
    <property type="match status" value="1"/>
</dbReference>
<evidence type="ECO:0000256" key="4">
    <source>
        <dbReference type="ARBA" id="ARBA00023180"/>
    </source>
</evidence>
<dbReference type="GO" id="GO:0004674">
    <property type="term" value="F:protein serine/threonine kinase activity"/>
    <property type="evidence" value="ECO:0007669"/>
    <property type="project" value="UniProtKB-EC"/>
</dbReference>
<reference evidence="14" key="2">
    <citation type="submission" date="2023-06" db="EMBL/GenBank/DDBJ databases">
        <authorList>
            <person name="Swenson N.G."/>
            <person name="Wegrzyn J.L."/>
            <person name="Mcevoy S.L."/>
        </authorList>
    </citation>
    <scope>NUCLEOTIDE SEQUENCE</scope>
    <source>
        <strain evidence="14">NS2018</strain>
        <tissue evidence="14">Leaf</tissue>
    </source>
</reference>
<evidence type="ECO:0000256" key="5">
    <source>
        <dbReference type="ARBA" id="ARBA00047899"/>
    </source>
</evidence>
<dbReference type="PROSITE" id="PS50026">
    <property type="entry name" value="EGF_3"/>
    <property type="match status" value="1"/>
</dbReference>
<dbReference type="EC" id="2.7.11.1" evidence="1"/>
<dbReference type="Pfam" id="PF00954">
    <property type="entry name" value="S_locus_glycop"/>
    <property type="match status" value="1"/>
</dbReference>
<dbReference type="Gene3D" id="2.90.10.10">
    <property type="entry name" value="Bulb-type lectin domain"/>
    <property type="match status" value="1"/>
</dbReference>
<evidence type="ECO:0000313" key="14">
    <source>
        <dbReference type="EMBL" id="KAK0590396.1"/>
    </source>
</evidence>
<feature type="domain" description="Bulb-type lectin" evidence="12">
    <location>
        <begin position="27"/>
        <end position="151"/>
    </location>
</feature>
<dbReference type="SUPFAM" id="SSF51110">
    <property type="entry name" value="alpha-D-mannose-specific plant lectins"/>
    <property type="match status" value="1"/>
</dbReference>
<dbReference type="PROSITE" id="PS50948">
    <property type="entry name" value="PAN"/>
    <property type="match status" value="1"/>
</dbReference>
<dbReference type="InterPro" id="IPR000742">
    <property type="entry name" value="EGF"/>
</dbReference>
<feature type="region of interest" description="Disordered" evidence="8">
    <location>
        <begin position="656"/>
        <end position="677"/>
    </location>
</feature>
<reference evidence="14" key="1">
    <citation type="journal article" date="2022" name="Plant J.">
        <title>Strategies of tolerance reflected in two North American maple genomes.</title>
        <authorList>
            <person name="McEvoy S.L."/>
            <person name="Sezen U.U."/>
            <person name="Trouern-Trend A."/>
            <person name="McMahon S.M."/>
            <person name="Schaberg P.G."/>
            <person name="Yang J."/>
            <person name="Wegrzyn J.L."/>
            <person name="Swenson N.G."/>
        </authorList>
    </citation>
    <scope>NUCLEOTIDE SEQUENCE</scope>
    <source>
        <strain evidence="14">NS2018</strain>
    </source>
</reference>
<evidence type="ECO:0000256" key="3">
    <source>
        <dbReference type="ARBA" id="ARBA00023157"/>
    </source>
</evidence>
<dbReference type="Gene3D" id="1.10.510.10">
    <property type="entry name" value="Transferase(Phosphotransferase) domain 1"/>
    <property type="match status" value="1"/>
</dbReference>
<dbReference type="InterPro" id="IPR000858">
    <property type="entry name" value="S_locus_glycoprot_dom"/>
</dbReference>
<feature type="domain" description="EGF-like" evidence="11">
    <location>
        <begin position="293"/>
        <end position="330"/>
    </location>
</feature>
<dbReference type="GO" id="GO:0048544">
    <property type="term" value="P:recognition of pollen"/>
    <property type="evidence" value="ECO:0007669"/>
    <property type="project" value="InterPro"/>
</dbReference>
<keyword evidence="9" id="KW-0472">Membrane</keyword>
<dbReference type="FunFam" id="1.10.510.10:FF:001722">
    <property type="entry name" value="G-type lectin S-receptor-like serine/threonine-protein kinase B120"/>
    <property type="match status" value="1"/>
</dbReference>
<keyword evidence="9" id="KW-1133">Transmembrane helix</keyword>
<accession>A0AA39VTQ8</accession>
<organism evidence="14 15">
    <name type="scientific">Acer saccharum</name>
    <name type="common">Sugar maple</name>
    <dbReference type="NCBI Taxonomy" id="4024"/>
    <lineage>
        <taxon>Eukaryota</taxon>
        <taxon>Viridiplantae</taxon>
        <taxon>Streptophyta</taxon>
        <taxon>Embryophyta</taxon>
        <taxon>Tracheophyta</taxon>
        <taxon>Spermatophyta</taxon>
        <taxon>Magnoliopsida</taxon>
        <taxon>eudicotyledons</taxon>
        <taxon>Gunneridae</taxon>
        <taxon>Pentapetalae</taxon>
        <taxon>rosids</taxon>
        <taxon>malvids</taxon>
        <taxon>Sapindales</taxon>
        <taxon>Sapindaceae</taxon>
        <taxon>Hippocastanoideae</taxon>
        <taxon>Acereae</taxon>
        <taxon>Acer</taxon>
    </lineage>
</organism>
<feature type="chain" id="PRO_5041324533" description="non-specific serine/threonine protein kinase" evidence="10">
    <location>
        <begin position="26"/>
        <end position="677"/>
    </location>
</feature>
<feature type="domain" description="Apple" evidence="13">
    <location>
        <begin position="348"/>
        <end position="439"/>
    </location>
</feature>
<comment type="caution">
    <text evidence="7">Lacks conserved residue(s) required for the propagation of feature annotation.</text>
</comment>
<keyword evidence="15" id="KW-1185">Reference proteome</keyword>
<evidence type="ECO:0000259" key="11">
    <source>
        <dbReference type="PROSITE" id="PS50026"/>
    </source>
</evidence>
<dbReference type="InterPro" id="IPR011009">
    <property type="entry name" value="Kinase-like_dom_sf"/>
</dbReference>
<comment type="catalytic activity">
    <reaction evidence="5">
        <text>L-threonyl-[protein] + ATP = O-phospho-L-threonyl-[protein] + ADP + H(+)</text>
        <dbReference type="Rhea" id="RHEA:46608"/>
        <dbReference type="Rhea" id="RHEA-COMP:11060"/>
        <dbReference type="Rhea" id="RHEA-COMP:11605"/>
        <dbReference type="ChEBI" id="CHEBI:15378"/>
        <dbReference type="ChEBI" id="CHEBI:30013"/>
        <dbReference type="ChEBI" id="CHEBI:30616"/>
        <dbReference type="ChEBI" id="CHEBI:61977"/>
        <dbReference type="ChEBI" id="CHEBI:456216"/>
        <dbReference type="EC" id="2.7.11.1"/>
    </reaction>
</comment>
<keyword evidence="3" id="KW-1015">Disulfide bond</keyword>
<dbReference type="Pfam" id="PF07714">
    <property type="entry name" value="PK_Tyr_Ser-Thr"/>
    <property type="match status" value="1"/>
</dbReference>
<dbReference type="AlphaFoldDB" id="A0AA39VTQ8"/>
<keyword evidence="7" id="KW-0245">EGF-like domain</keyword>
<name>A0AA39VTQ8_ACESA</name>
<feature type="signal peptide" evidence="10">
    <location>
        <begin position="1"/>
        <end position="25"/>
    </location>
</feature>
<dbReference type="SUPFAM" id="SSF56112">
    <property type="entry name" value="Protein kinase-like (PK-like)"/>
    <property type="match status" value="1"/>
</dbReference>
<dbReference type="InterPro" id="IPR001480">
    <property type="entry name" value="Bulb-type_lectin_dom"/>
</dbReference>
<evidence type="ECO:0000256" key="10">
    <source>
        <dbReference type="SAM" id="SignalP"/>
    </source>
</evidence>